<evidence type="ECO:0008006" key="5">
    <source>
        <dbReference type="Google" id="ProtNLM"/>
    </source>
</evidence>
<evidence type="ECO:0000256" key="1">
    <source>
        <dbReference type="SAM" id="MobiDB-lite"/>
    </source>
</evidence>
<evidence type="ECO:0000313" key="4">
    <source>
        <dbReference type="Proteomes" id="UP001195769"/>
    </source>
</evidence>
<keyword evidence="2" id="KW-1133">Transmembrane helix</keyword>
<organism evidence="3 4">
    <name type="scientific">Suillus fuscotomentosus</name>
    <dbReference type="NCBI Taxonomy" id="1912939"/>
    <lineage>
        <taxon>Eukaryota</taxon>
        <taxon>Fungi</taxon>
        <taxon>Dikarya</taxon>
        <taxon>Basidiomycota</taxon>
        <taxon>Agaricomycotina</taxon>
        <taxon>Agaricomycetes</taxon>
        <taxon>Agaricomycetidae</taxon>
        <taxon>Boletales</taxon>
        <taxon>Suillineae</taxon>
        <taxon>Suillaceae</taxon>
        <taxon>Suillus</taxon>
    </lineage>
</organism>
<dbReference type="Proteomes" id="UP001195769">
    <property type="component" value="Unassembled WGS sequence"/>
</dbReference>
<keyword evidence="2" id="KW-0812">Transmembrane</keyword>
<proteinExistence type="predicted"/>
<dbReference type="EMBL" id="JABBWK010000230">
    <property type="protein sequence ID" value="KAG1886924.1"/>
    <property type="molecule type" value="Genomic_DNA"/>
</dbReference>
<dbReference type="Gene3D" id="1.20.1250.20">
    <property type="entry name" value="MFS general substrate transporter like domains"/>
    <property type="match status" value="1"/>
</dbReference>
<keyword evidence="2" id="KW-0472">Membrane</keyword>
<dbReference type="InterPro" id="IPR036259">
    <property type="entry name" value="MFS_trans_sf"/>
</dbReference>
<dbReference type="InterPro" id="IPR050327">
    <property type="entry name" value="Proton-linked_MCT"/>
</dbReference>
<dbReference type="PANTHER" id="PTHR11360:SF234">
    <property type="entry name" value="MFS-TYPE TRANSPORTER DBAD-RELATED"/>
    <property type="match status" value="1"/>
</dbReference>
<dbReference type="SUPFAM" id="SSF103473">
    <property type="entry name" value="MFS general substrate transporter"/>
    <property type="match status" value="1"/>
</dbReference>
<feature type="transmembrane region" description="Helical" evidence="2">
    <location>
        <begin position="196"/>
        <end position="217"/>
    </location>
</feature>
<keyword evidence="4" id="KW-1185">Reference proteome</keyword>
<dbReference type="PANTHER" id="PTHR11360">
    <property type="entry name" value="MONOCARBOXYLATE TRANSPORTER"/>
    <property type="match status" value="1"/>
</dbReference>
<reference evidence="3" key="1">
    <citation type="journal article" date="2020" name="New Phytol.">
        <title>Comparative genomics reveals dynamic genome evolution in host specialist ectomycorrhizal fungi.</title>
        <authorList>
            <person name="Lofgren L.A."/>
            <person name="Nguyen N.H."/>
            <person name="Vilgalys R."/>
            <person name="Ruytinx J."/>
            <person name="Liao H.L."/>
            <person name="Branco S."/>
            <person name="Kuo A."/>
            <person name="LaButti K."/>
            <person name="Lipzen A."/>
            <person name="Andreopoulos W."/>
            <person name="Pangilinan J."/>
            <person name="Riley R."/>
            <person name="Hundley H."/>
            <person name="Na H."/>
            <person name="Barry K."/>
            <person name="Grigoriev I.V."/>
            <person name="Stajich J.E."/>
            <person name="Kennedy P.G."/>
        </authorList>
    </citation>
    <scope>NUCLEOTIDE SEQUENCE</scope>
    <source>
        <strain evidence="3">FC203</strain>
    </source>
</reference>
<feature type="transmembrane region" description="Helical" evidence="2">
    <location>
        <begin position="110"/>
        <end position="130"/>
    </location>
</feature>
<gene>
    <name evidence="3" type="ORF">F5891DRAFT_1200309</name>
</gene>
<evidence type="ECO:0000313" key="3">
    <source>
        <dbReference type="EMBL" id="KAG1886924.1"/>
    </source>
</evidence>
<comment type="caution">
    <text evidence="3">The sequence shown here is derived from an EMBL/GenBank/DDBJ whole genome shotgun (WGS) entry which is preliminary data.</text>
</comment>
<dbReference type="RefSeq" id="XP_041216765.1">
    <property type="nucleotide sequence ID" value="XM_041368818.1"/>
</dbReference>
<accession>A0AAD4DP19</accession>
<sequence>MSTPSSSDEIAKKAPESVSKSVGNTSLVDPSDALSFPEGGFTAWGTVLGAVLIQFCGFGHGNAYGVFQGKLLCSNIPNQFHTICNRVRSVNAFLALSVGIVSGRMVDRGAFYPVMKIGYLLPMLLPLYIVPGETRSIFLSQGIGFSIAIGLTNVPSFAVVSHHFQRRRAFEMGIVATGSSLGAISHPVMLNNLTNGRLGFANGVCASAVLSGGLLFIRNKRNCWDVALCELSWGIAYRKR</sequence>
<name>A0AAD4DP19_9AGAM</name>
<feature type="transmembrane region" description="Helical" evidence="2">
    <location>
        <begin position="136"/>
        <end position="160"/>
    </location>
</feature>
<dbReference type="GeneID" id="64663116"/>
<evidence type="ECO:0000256" key="2">
    <source>
        <dbReference type="SAM" id="Phobius"/>
    </source>
</evidence>
<dbReference type="AlphaFoldDB" id="A0AAD4DP19"/>
<protein>
    <recommendedName>
        <fullName evidence="5">MFS general substrate transporter</fullName>
    </recommendedName>
</protein>
<feature type="region of interest" description="Disordered" evidence="1">
    <location>
        <begin position="1"/>
        <end position="24"/>
    </location>
</feature>